<gene>
    <name evidence="3" type="ORF">GCM10017559_32190</name>
</gene>
<evidence type="ECO:0000313" key="3">
    <source>
        <dbReference type="EMBL" id="GAA3007579.1"/>
    </source>
</evidence>
<evidence type="ECO:0000256" key="1">
    <source>
        <dbReference type="ARBA" id="ARBA00010457"/>
    </source>
</evidence>
<comment type="similarity">
    <text evidence="1">Belongs to the Cu-Zn superoxide dismutase family.</text>
</comment>
<comment type="caution">
    <text evidence="3">The sequence shown here is derived from an EMBL/GenBank/DDBJ whole genome shotgun (WGS) entry which is preliminary data.</text>
</comment>
<reference evidence="4" key="1">
    <citation type="journal article" date="2019" name="Int. J. Syst. Evol. Microbiol.">
        <title>The Global Catalogue of Microorganisms (GCM) 10K type strain sequencing project: providing services to taxonomists for standard genome sequencing and annotation.</title>
        <authorList>
            <consortium name="The Broad Institute Genomics Platform"/>
            <consortium name="The Broad Institute Genome Sequencing Center for Infectious Disease"/>
            <person name="Wu L."/>
            <person name="Ma J."/>
        </authorList>
    </citation>
    <scope>NUCLEOTIDE SEQUENCE [LARGE SCALE GENOMIC DNA]</scope>
    <source>
        <strain evidence="4">JCM 3106</strain>
    </source>
</reference>
<dbReference type="Proteomes" id="UP001499930">
    <property type="component" value="Unassembled WGS sequence"/>
</dbReference>
<protein>
    <recommendedName>
        <fullName evidence="2">Superoxide dismutase copper/zinc binding domain-containing protein</fullName>
    </recommendedName>
</protein>
<evidence type="ECO:0000259" key="2">
    <source>
        <dbReference type="Pfam" id="PF00080"/>
    </source>
</evidence>
<accession>A0ABN3XY64</accession>
<dbReference type="Gene3D" id="2.60.40.200">
    <property type="entry name" value="Superoxide dismutase, copper/zinc binding domain"/>
    <property type="match status" value="1"/>
</dbReference>
<keyword evidence="4" id="KW-1185">Reference proteome</keyword>
<organism evidence="3 4">
    <name type="scientific">Streptosporangium longisporum</name>
    <dbReference type="NCBI Taxonomy" id="46187"/>
    <lineage>
        <taxon>Bacteria</taxon>
        <taxon>Bacillati</taxon>
        <taxon>Actinomycetota</taxon>
        <taxon>Actinomycetes</taxon>
        <taxon>Streptosporangiales</taxon>
        <taxon>Streptosporangiaceae</taxon>
        <taxon>Streptosporangium</taxon>
    </lineage>
</organism>
<name>A0ABN3XY64_9ACTN</name>
<dbReference type="InterPro" id="IPR001424">
    <property type="entry name" value="SOD_Cu_Zn_dom"/>
</dbReference>
<dbReference type="InterPro" id="IPR036423">
    <property type="entry name" value="SOD-like_Cu/Zn_dom_sf"/>
</dbReference>
<dbReference type="SUPFAM" id="SSF49329">
    <property type="entry name" value="Cu,Zn superoxide dismutase-like"/>
    <property type="match status" value="1"/>
</dbReference>
<dbReference type="EMBL" id="BAAAWD010000007">
    <property type="protein sequence ID" value="GAA3007579.1"/>
    <property type="molecule type" value="Genomic_DNA"/>
</dbReference>
<dbReference type="RefSeq" id="WP_344895076.1">
    <property type="nucleotide sequence ID" value="NZ_BAAAWD010000007.1"/>
</dbReference>
<proteinExistence type="inferred from homology"/>
<dbReference type="Pfam" id="PF00080">
    <property type="entry name" value="Sod_Cu"/>
    <property type="match status" value="1"/>
</dbReference>
<sequence length="197" mass="19907">MRTLGVLVAALLFCAGCGDQVDAQHPAGHRSGAGPSGSASGVTDAGIRLAGGGTLTAPAQRASAIVYDTTLVPAGAEVTVTAESGAVLSTSTVTAKGMLPARAYGVHLHVNPCGLKPDDAGPHYRHAHTHASAENEVWLDFTTDTRGGATATATQDWAFTPGRPPRSLVIHAEPTRTAGAEAGNAGPRVACVTLVQR</sequence>
<feature type="domain" description="Superoxide dismutase copper/zinc binding" evidence="2">
    <location>
        <begin position="78"/>
        <end position="192"/>
    </location>
</feature>
<evidence type="ECO:0000313" key="4">
    <source>
        <dbReference type="Proteomes" id="UP001499930"/>
    </source>
</evidence>